<evidence type="ECO:0000256" key="2">
    <source>
        <dbReference type="ARBA" id="ARBA00012438"/>
    </source>
</evidence>
<keyword evidence="5 10" id="KW-0418">Kinase</keyword>
<dbReference type="GO" id="GO:0016301">
    <property type="term" value="F:kinase activity"/>
    <property type="evidence" value="ECO:0007669"/>
    <property type="project" value="UniProtKB-KW"/>
</dbReference>
<comment type="catalytic activity">
    <reaction evidence="1">
        <text>ATP + protein L-histidine = ADP + protein N-phospho-L-histidine.</text>
        <dbReference type="EC" id="2.7.13.3"/>
    </reaction>
</comment>
<feature type="transmembrane region" description="Helical" evidence="8">
    <location>
        <begin position="39"/>
        <end position="60"/>
    </location>
</feature>
<dbReference type="InterPro" id="IPR036097">
    <property type="entry name" value="HisK_dim/P_sf"/>
</dbReference>
<dbReference type="Gene3D" id="1.10.287.130">
    <property type="match status" value="1"/>
</dbReference>
<proteinExistence type="predicted"/>
<evidence type="ECO:0000256" key="4">
    <source>
        <dbReference type="ARBA" id="ARBA00022741"/>
    </source>
</evidence>
<dbReference type="CDD" id="cd00075">
    <property type="entry name" value="HATPase"/>
    <property type="match status" value="1"/>
</dbReference>
<dbReference type="EMBL" id="JBHSCW010000004">
    <property type="protein sequence ID" value="MFC4351972.1"/>
    <property type="molecule type" value="Genomic_DNA"/>
</dbReference>
<dbReference type="InterPro" id="IPR050980">
    <property type="entry name" value="2C_sensor_his_kinase"/>
</dbReference>
<dbReference type="PANTHER" id="PTHR44936:SF10">
    <property type="entry name" value="SENSOR PROTEIN RSTB"/>
    <property type="match status" value="1"/>
</dbReference>
<dbReference type="Proteomes" id="UP001595799">
    <property type="component" value="Unassembled WGS sequence"/>
</dbReference>
<dbReference type="InterPro" id="IPR003594">
    <property type="entry name" value="HATPase_dom"/>
</dbReference>
<dbReference type="InterPro" id="IPR005467">
    <property type="entry name" value="His_kinase_dom"/>
</dbReference>
<dbReference type="Pfam" id="PF02518">
    <property type="entry name" value="HATPase_c"/>
    <property type="match status" value="1"/>
</dbReference>
<dbReference type="SUPFAM" id="SSF47384">
    <property type="entry name" value="Homodimeric domain of signal transducing histidine kinase"/>
    <property type="match status" value="1"/>
</dbReference>
<evidence type="ECO:0000256" key="6">
    <source>
        <dbReference type="ARBA" id="ARBA00022840"/>
    </source>
</evidence>
<dbReference type="PROSITE" id="PS50109">
    <property type="entry name" value="HIS_KIN"/>
    <property type="match status" value="1"/>
</dbReference>
<comment type="caution">
    <text evidence="10">The sequence shown here is derived from an EMBL/GenBank/DDBJ whole genome shotgun (WGS) entry which is preliminary data.</text>
</comment>
<dbReference type="InterPro" id="IPR036890">
    <property type="entry name" value="HATPase_C_sf"/>
</dbReference>
<evidence type="ECO:0000259" key="9">
    <source>
        <dbReference type="PROSITE" id="PS50109"/>
    </source>
</evidence>
<sequence length="492" mass="54986">MLGPQTPEETHHQAGAEQNGSRPRRFTLPPLHRSLSARLLLLTIGFVMLAEVLIFAPSVANFRLNYLEERLAAGHLAVLSLEATSDHMIDEDLTYELLSHVPAESVMLYRPQRTPSLTLAMEDIPEPEAVYDLRDAGFFTLIGDALMTLARSEDRRIELWGVSPKDNDSVVRMVMQEGPLCEEMWAFAWRILGLSLLISVITAALVYITLLCVLVRPMRRITENMISFREDPEDESRIMRPSSRQDEVGLTERQLRDLQRALRASLHRKTRLAAIGVAATKINHDLRNILSTAQLSSDRLAESEDPQVRRTFPTLMQTLDRAVGLCTHILNFAREGPVHLEISHFDLRDLLDEVGEALKPDEEVDRSWHVRLPEKLELHGDRQQLYRVFMNLAQNAYQAGATSVQVDGGLEDGQLQLEVTDNGPGLAPRARERLFQPFAASARSGGSGLGLAIAREILRAHGGEILLTRSDARGTSFRVTLPLSQSQGHAST</sequence>
<gene>
    <name evidence="10" type="ORF">ACFOW6_10500</name>
</gene>
<accession>A0ABV8UMM0</accession>
<reference evidence="11" key="1">
    <citation type="journal article" date="2019" name="Int. J. Syst. Evol. Microbiol.">
        <title>The Global Catalogue of Microorganisms (GCM) 10K type strain sequencing project: providing services to taxonomists for standard genome sequencing and annotation.</title>
        <authorList>
            <consortium name="The Broad Institute Genomics Platform"/>
            <consortium name="The Broad Institute Genome Sequencing Center for Infectious Disease"/>
            <person name="Wu L."/>
            <person name="Ma J."/>
        </authorList>
    </citation>
    <scope>NUCLEOTIDE SEQUENCE [LARGE SCALE GENOMIC DNA]</scope>
    <source>
        <strain evidence="11">CECT 8472</strain>
    </source>
</reference>
<keyword evidence="4" id="KW-0547">Nucleotide-binding</keyword>
<evidence type="ECO:0000256" key="5">
    <source>
        <dbReference type="ARBA" id="ARBA00022777"/>
    </source>
</evidence>
<dbReference type="PANTHER" id="PTHR44936">
    <property type="entry name" value="SENSOR PROTEIN CREC"/>
    <property type="match status" value="1"/>
</dbReference>
<evidence type="ECO:0000256" key="3">
    <source>
        <dbReference type="ARBA" id="ARBA00022679"/>
    </source>
</evidence>
<dbReference type="Gene3D" id="3.30.565.10">
    <property type="entry name" value="Histidine kinase-like ATPase, C-terminal domain"/>
    <property type="match status" value="1"/>
</dbReference>
<evidence type="ECO:0000256" key="8">
    <source>
        <dbReference type="SAM" id="Phobius"/>
    </source>
</evidence>
<evidence type="ECO:0000256" key="7">
    <source>
        <dbReference type="SAM" id="MobiDB-lite"/>
    </source>
</evidence>
<feature type="domain" description="Histidine kinase" evidence="9">
    <location>
        <begin position="281"/>
        <end position="485"/>
    </location>
</feature>
<keyword evidence="11" id="KW-1185">Reference proteome</keyword>
<keyword evidence="8" id="KW-1133">Transmembrane helix</keyword>
<keyword evidence="8" id="KW-0472">Membrane</keyword>
<name>A0ABV8UMM0_9PROT</name>
<keyword evidence="3" id="KW-0808">Transferase</keyword>
<dbReference type="InterPro" id="IPR004358">
    <property type="entry name" value="Sig_transdc_His_kin-like_C"/>
</dbReference>
<keyword evidence="8" id="KW-0812">Transmembrane</keyword>
<evidence type="ECO:0000313" key="10">
    <source>
        <dbReference type="EMBL" id="MFC4351972.1"/>
    </source>
</evidence>
<keyword evidence="6" id="KW-0067">ATP-binding</keyword>
<evidence type="ECO:0000313" key="11">
    <source>
        <dbReference type="Proteomes" id="UP001595799"/>
    </source>
</evidence>
<organism evidence="10 11">
    <name type="scientific">Fodinicurvata halophila</name>
    <dbReference type="NCBI Taxonomy" id="1419723"/>
    <lineage>
        <taxon>Bacteria</taxon>
        <taxon>Pseudomonadati</taxon>
        <taxon>Pseudomonadota</taxon>
        <taxon>Alphaproteobacteria</taxon>
        <taxon>Rhodospirillales</taxon>
        <taxon>Rhodovibrionaceae</taxon>
        <taxon>Fodinicurvata</taxon>
    </lineage>
</organism>
<protein>
    <recommendedName>
        <fullName evidence="2">histidine kinase</fullName>
        <ecNumber evidence="2">2.7.13.3</ecNumber>
    </recommendedName>
</protein>
<feature type="transmembrane region" description="Helical" evidence="8">
    <location>
        <begin position="187"/>
        <end position="215"/>
    </location>
</feature>
<dbReference type="SUPFAM" id="SSF55874">
    <property type="entry name" value="ATPase domain of HSP90 chaperone/DNA topoisomerase II/histidine kinase"/>
    <property type="match status" value="1"/>
</dbReference>
<evidence type="ECO:0000256" key="1">
    <source>
        <dbReference type="ARBA" id="ARBA00000085"/>
    </source>
</evidence>
<dbReference type="SMART" id="SM00387">
    <property type="entry name" value="HATPase_c"/>
    <property type="match status" value="1"/>
</dbReference>
<dbReference type="PRINTS" id="PR00344">
    <property type="entry name" value="BCTRLSENSOR"/>
</dbReference>
<feature type="region of interest" description="Disordered" evidence="7">
    <location>
        <begin position="1"/>
        <end position="27"/>
    </location>
</feature>
<dbReference type="RefSeq" id="WP_382422315.1">
    <property type="nucleotide sequence ID" value="NZ_JBHSCW010000004.1"/>
</dbReference>
<dbReference type="EC" id="2.7.13.3" evidence="2"/>